<dbReference type="EMBL" id="WWCW01000415">
    <property type="protein sequence ID" value="MYM92097.1"/>
    <property type="molecule type" value="Genomic_DNA"/>
</dbReference>
<name>A0A845GH26_9BURK</name>
<evidence type="ECO:0000313" key="2">
    <source>
        <dbReference type="EMBL" id="MYM92097.1"/>
    </source>
</evidence>
<comment type="caution">
    <text evidence="2">The sequence shown here is derived from an EMBL/GenBank/DDBJ whole genome shotgun (WGS) entry which is preliminary data.</text>
</comment>
<dbReference type="Proteomes" id="UP000470302">
    <property type="component" value="Unassembled WGS sequence"/>
</dbReference>
<protein>
    <submittedName>
        <fullName evidence="2">Microcystin LR degradation protein MlrC-like protein</fullName>
    </submittedName>
</protein>
<accession>A0A845GH26</accession>
<dbReference type="RefSeq" id="WP_175042088.1">
    <property type="nucleotide sequence ID" value="NZ_WWCW01000415.1"/>
</dbReference>
<evidence type="ECO:0000259" key="1">
    <source>
        <dbReference type="Pfam" id="PF07171"/>
    </source>
</evidence>
<dbReference type="Pfam" id="PF07171">
    <property type="entry name" value="MlrC_C"/>
    <property type="match status" value="1"/>
</dbReference>
<evidence type="ECO:0000313" key="3">
    <source>
        <dbReference type="Proteomes" id="UP000470302"/>
    </source>
</evidence>
<dbReference type="AlphaFoldDB" id="A0A845GH26"/>
<sequence>GGKVGPQSGLPLDVQAEVLCVRRDACQPGLGGKGSDALGLAVAIRVAGIDIVLNSVRQQVFSPACFTELGIDLAAKRLVVVKSTQHFRAGFDPLAAATVYCDTPGSLSARIDTIPYRFIRRPIWPLDDLDQASPPPQQETAP</sequence>
<reference evidence="2 3" key="1">
    <citation type="submission" date="2020-01" db="EMBL/GenBank/DDBJ databases">
        <title>Novel species isolated from a subtropical stream in China.</title>
        <authorList>
            <person name="Lu H."/>
        </authorList>
    </citation>
    <scope>NUCLEOTIDE SEQUENCE [LARGE SCALE GENOMIC DNA]</scope>
    <source>
        <strain evidence="2 3">FT82W</strain>
    </source>
</reference>
<feature type="domain" description="Microcystin LR degradation protein MlrC C-terminal" evidence="1">
    <location>
        <begin position="1"/>
        <end position="117"/>
    </location>
</feature>
<gene>
    <name evidence="2" type="ORF">GTP91_33640</name>
</gene>
<proteinExistence type="predicted"/>
<feature type="non-terminal residue" evidence="2">
    <location>
        <position position="1"/>
    </location>
</feature>
<dbReference type="InterPro" id="IPR010799">
    <property type="entry name" value="MlrC_C"/>
</dbReference>
<organism evidence="2 3">
    <name type="scientific">Duganella vulcania</name>
    <dbReference type="NCBI Taxonomy" id="2692166"/>
    <lineage>
        <taxon>Bacteria</taxon>
        <taxon>Pseudomonadati</taxon>
        <taxon>Pseudomonadota</taxon>
        <taxon>Betaproteobacteria</taxon>
        <taxon>Burkholderiales</taxon>
        <taxon>Oxalobacteraceae</taxon>
        <taxon>Telluria group</taxon>
        <taxon>Duganella</taxon>
    </lineage>
</organism>